<protein>
    <submittedName>
        <fullName evidence="2">Uncharacterized protein</fullName>
    </submittedName>
</protein>
<feature type="compositionally biased region" description="Basic and acidic residues" evidence="1">
    <location>
        <begin position="32"/>
        <end position="41"/>
    </location>
</feature>
<evidence type="ECO:0000256" key="1">
    <source>
        <dbReference type="SAM" id="MobiDB-lite"/>
    </source>
</evidence>
<dbReference type="VEuPathDB" id="ToxoDB:CSUI_000908"/>
<dbReference type="Proteomes" id="UP000221165">
    <property type="component" value="Unassembled WGS sequence"/>
</dbReference>
<feature type="region of interest" description="Disordered" evidence="1">
    <location>
        <begin position="1"/>
        <end position="41"/>
    </location>
</feature>
<dbReference type="GeneID" id="94424326"/>
<feature type="compositionally biased region" description="Basic and acidic residues" evidence="1">
    <location>
        <begin position="71"/>
        <end position="81"/>
    </location>
</feature>
<accession>A0A2C6LDL1</accession>
<dbReference type="EMBL" id="MIGC01000357">
    <property type="protein sequence ID" value="PHJ25238.1"/>
    <property type="molecule type" value="Genomic_DNA"/>
</dbReference>
<keyword evidence="3" id="KW-1185">Reference proteome</keyword>
<gene>
    <name evidence="2" type="ORF">CSUI_000908</name>
</gene>
<dbReference type="AlphaFoldDB" id="A0A2C6LDL1"/>
<feature type="region of interest" description="Disordered" evidence="1">
    <location>
        <begin position="63"/>
        <end position="106"/>
    </location>
</feature>
<proteinExistence type="predicted"/>
<name>A0A2C6LDL1_9APIC</name>
<reference evidence="2 3" key="1">
    <citation type="journal article" date="2017" name="Int. J. Parasitol.">
        <title>The genome of the protozoan parasite Cystoisospora suis and a reverse vaccinology approach to identify vaccine candidates.</title>
        <authorList>
            <person name="Palmieri N."/>
            <person name="Shrestha A."/>
            <person name="Ruttkowski B."/>
            <person name="Beck T."/>
            <person name="Vogl C."/>
            <person name="Tomley F."/>
            <person name="Blake D.P."/>
            <person name="Joachim A."/>
        </authorList>
    </citation>
    <scope>NUCLEOTIDE SEQUENCE [LARGE SCALE GENOMIC DNA]</scope>
    <source>
        <strain evidence="2 3">Wien I</strain>
    </source>
</reference>
<evidence type="ECO:0000313" key="2">
    <source>
        <dbReference type="EMBL" id="PHJ25238.1"/>
    </source>
</evidence>
<evidence type="ECO:0000313" key="3">
    <source>
        <dbReference type="Proteomes" id="UP000221165"/>
    </source>
</evidence>
<organism evidence="2 3">
    <name type="scientific">Cystoisospora suis</name>
    <dbReference type="NCBI Taxonomy" id="483139"/>
    <lineage>
        <taxon>Eukaryota</taxon>
        <taxon>Sar</taxon>
        <taxon>Alveolata</taxon>
        <taxon>Apicomplexa</taxon>
        <taxon>Conoidasida</taxon>
        <taxon>Coccidia</taxon>
        <taxon>Eucoccidiorida</taxon>
        <taxon>Eimeriorina</taxon>
        <taxon>Sarcocystidae</taxon>
        <taxon>Cystoisospora</taxon>
    </lineage>
</organism>
<dbReference type="RefSeq" id="XP_067926910.1">
    <property type="nucleotide sequence ID" value="XM_068061115.1"/>
</dbReference>
<comment type="caution">
    <text evidence="2">The sequence shown here is derived from an EMBL/GenBank/DDBJ whole genome shotgun (WGS) entry which is preliminary data.</text>
</comment>
<sequence>MSPFPTAGGLRDNEDKVLDGRSPASSSAVGEAEARSDEDDVRKIRGLLNHAVLDQLREFLLSSDVPGSPSEESRSLARDGSSRPAHRLQTHDLPVPPKRPGETRQGAGVCANINTCAGTAPTPRQPQTKQETKTGERFLLQRAPPTCVSKALTFLNSAITLARETLLPETQEELPWLSEMSAPSNPHGHVYADVDRGMAPEMERVKSVAPSETFIRVPPSTAARQISLCWPDLRGTQVPHAHKISAETITETFPPFSHFESQTPATQHRGDIRGNIPCQALRQFPPYTNASRKGRAHAAARYGGADVEGSVFGAVARHMLAHSNAAKREGPEASVRQTQQNLATAGGAIPVCTTNFGVWLKNAFSMTEELLRGLETLAFIGALSDEALGMAAARTKEAITNAEMSLRTELLAIAKDSFSPRFLQELDARLRETMTAGKIHMSSYSRPEVTLELLAEADAIQRTDSSKSS</sequence>